<protein>
    <recommendedName>
        <fullName evidence="3">HNH endonuclease</fullName>
    </recommendedName>
</protein>
<dbReference type="RefSeq" id="WP_377483408.1">
    <property type="nucleotide sequence ID" value="NZ_JBHUOX010000005.1"/>
</dbReference>
<reference evidence="2" key="1">
    <citation type="journal article" date="2019" name="Int. J. Syst. Evol. Microbiol.">
        <title>The Global Catalogue of Microorganisms (GCM) 10K type strain sequencing project: providing services to taxonomists for standard genome sequencing and annotation.</title>
        <authorList>
            <consortium name="The Broad Institute Genomics Platform"/>
            <consortium name="The Broad Institute Genome Sequencing Center for Infectious Disease"/>
            <person name="Wu L."/>
            <person name="Ma J."/>
        </authorList>
    </citation>
    <scope>NUCLEOTIDE SEQUENCE [LARGE SCALE GENOMIC DNA]</scope>
    <source>
        <strain evidence="2">KCTC 23984</strain>
    </source>
</reference>
<gene>
    <name evidence="1" type="ORF">ACFS7Z_08605</name>
</gene>
<comment type="caution">
    <text evidence="1">The sequence shown here is derived from an EMBL/GenBank/DDBJ whole genome shotgun (WGS) entry which is preliminary data.</text>
</comment>
<name>A0ABW6BT34_9BACT</name>
<sequence length="162" mass="19683">MNDKQKEFLRLHVICGENYAAVEQKLSVPRPTLTLWYEELRFERERIAKIRQVWTTKKFTPIFEDFYNWYEKLDRKCHYCEITEEEIAELLNSGKLETKRIATRGKKLEYDRKEPNLTYDNIDNIVLCCYWCNNAKTDTFTYSEFKEVGKVIKTIWKRRMAK</sequence>
<dbReference type="EMBL" id="JBHUOX010000005">
    <property type="protein sequence ID" value="MFD3000416.1"/>
    <property type="molecule type" value="Genomic_DNA"/>
</dbReference>
<dbReference type="Proteomes" id="UP001597641">
    <property type="component" value="Unassembled WGS sequence"/>
</dbReference>
<evidence type="ECO:0008006" key="3">
    <source>
        <dbReference type="Google" id="ProtNLM"/>
    </source>
</evidence>
<dbReference type="Gene3D" id="3.30.40.220">
    <property type="match status" value="1"/>
</dbReference>
<organism evidence="1 2">
    <name type="scientific">Pontibacter toksunensis</name>
    <dbReference type="NCBI Taxonomy" id="1332631"/>
    <lineage>
        <taxon>Bacteria</taxon>
        <taxon>Pseudomonadati</taxon>
        <taxon>Bacteroidota</taxon>
        <taxon>Cytophagia</taxon>
        <taxon>Cytophagales</taxon>
        <taxon>Hymenobacteraceae</taxon>
        <taxon>Pontibacter</taxon>
    </lineage>
</organism>
<keyword evidence="2" id="KW-1185">Reference proteome</keyword>
<evidence type="ECO:0000313" key="2">
    <source>
        <dbReference type="Proteomes" id="UP001597641"/>
    </source>
</evidence>
<accession>A0ABW6BT34</accession>
<evidence type="ECO:0000313" key="1">
    <source>
        <dbReference type="EMBL" id="MFD3000416.1"/>
    </source>
</evidence>
<proteinExistence type="predicted"/>